<dbReference type="PROSITE" id="PS00059">
    <property type="entry name" value="ADH_ZINC"/>
    <property type="match status" value="1"/>
</dbReference>
<dbReference type="Pfam" id="PF00107">
    <property type="entry name" value="ADH_zinc_N"/>
    <property type="match status" value="1"/>
</dbReference>
<dbReference type="Pfam" id="PF08240">
    <property type="entry name" value="ADH_N"/>
    <property type="match status" value="1"/>
</dbReference>
<organism evidence="9 10">
    <name type="scientific">Lineolata rhizophorae</name>
    <dbReference type="NCBI Taxonomy" id="578093"/>
    <lineage>
        <taxon>Eukaryota</taxon>
        <taxon>Fungi</taxon>
        <taxon>Dikarya</taxon>
        <taxon>Ascomycota</taxon>
        <taxon>Pezizomycotina</taxon>
        <taxon>Dothideomycetes</taxon>
        <taxon>Dothideomycetes incertae sedis</taxon>
        <taxon>Lineolatales</taxon>
        <taxon>Lineolataceae</taxon>
        <taxon>Lineolata</taxon>
    </lineage>
</organism>
<reference evidence="9" key="1">
    <citation type="journal article" date="2020" name="Stud. Mycol.">
        <title>101 Dothideomycetes genomes: a test case for predicting lifestyles and emergence of pathogens.</title>
        <authorList>
            <person name="Haridas S."/>
            <person name="Albert R."/>
            <person name="Binder M."/>
            <person name="Bloem J."/>
            <person name="Labutti K."/>
            <person name="Salamov A."/>
            <person name="Andreopoulos B."/>
            <person name="Baker S."/>
            <person name="Barry K."/>
            <person name="Bills G."/>
            <person name="Bluhm B."/>
            <person name="Cannon C."/>
            <person name="Castanera R."/>
            <person name="Culley D."/>
            <person name="Daum C."/>
            <person name="Ezra D."/>
            <person name="Gonzalez J."/>
            <person name="Henrissat B."/>
            <person name="Kuo A."/>
            <person name="Liang C."/>
            <person name="Lipzen A."/>
            <person name="Lutzoni F."/>
            <person name="Magnuson J."/>
            <person name="Mondo S."/>
            <person name="Nolan M."/>
            <person name="Ohm R."/>
            <person name="Pangilinan J."/>
            <person name="Park H.-J."/>
            <person name="Ramirez L."/>
            <person name="Alfaro M."/>
            <person name="Sun H."/>
            <person name="Tritt A."/>
            <person name="Yoshinaga Y."/>
            <person name="Zwiers L.-H."/>
            <person name="Turgeon B."/>
            <person name="Goodwin S."/>
            <person name="Spatafora J."/>
            <person name="Crous P."/>
            <person name="Grigoriev I."/>
        </authorList>
    </citation>
    <scope>NUCLEOTIDE SEQUENCE</scope>
    <source>
        <strain evidence="9">ATCC 16933</strain>
    </source>
</reference>
<keyword evidence="3 7" id="KW-0479">Metal-binding</keyword>
<dbReference type="SMART" id="SM00829">
    <property type="entry name" value="PKS_ER"/>
    <property type="match status" value="1"/>
</dbReference>
<dbReference type="Gene3D" id="3.90.180.10">
    <property type="entry name" value="Medium-chain alcohol dehydrogenases, catalytic domain"/>
    <property type="match status" value="1"/>
</dbReference>
<dbReference type="AlphaFoldDB" id="A0A6A6P8S2"/>
<comment type="cofactor">
    <cofactor evidence="1 7">
        <name>Zn(2+)</name>
        <dbReference type="ChEBI" id="CHEBI:29105"/>
    </cofactor>
</comment>
<evidence type="ECO:0000256" key="2">
    <source>
        <dbReference type="ARBA" id="ARBA00008072"/>
    </source>
</evidence>
<gene>
    <name evidence="9" type="ORF">BDY21DRAFT_335272</name>
</gene>
<evidence type="ECO:0000313" key="10">
    <source>
        <dbReference type="Proteomes" id="UP000799766"/>
    </source>
</evidence>
<evidence type="ECO:0000259" key="8">
    <source>
        <dbReference type="SMART" id="SM00829"/>
    </source>
</evidence>
<dbReference type="InterPro" id="IPR011032">
    <property type="entry name" value="GroES-like_sf"/>
</dbReference>
<dbReference type="Proteomes" id="UP000799766">
    <property type="component" value="Unassembled WGS sequence"/>
</dbReference>
<dbReference type="OrthoDB" id="1879366at2759"/>
<keyword evidence="6" id="KW-0520">NAD</keyword>
<sequence>MPGTQTCAWVEKPAKDARVEIRSDHPMPADPGHGEVLVKVEVTGVCHSDCHNIYGETPMHVHIAGHEGVGRIVKLGAGVDPGLMNKRVGLPWILKSCGDCEVCAVDPLCCPNQVNHGRNTEGCFQQYVLAPARDIPKLPEGLAAEIIAPLLCGGVTTYSAIKKANLRPGNFLVIPGAGGGLGHLGLQIAKAQGIQVIAIDSGAEKRDLCKRLGAAHFIDFKDSDVVAKVKGITGMGAHAVVVVPGSPQAYEQALPMLRNRGVMVCVGLPNAEFAIKVRPIQMVVMGLTIVGSSVGSHNDMADLIYLASQGVVVPEIEVYEFAQLEEVLQKLMRYEVKGRAVVRLPA</sequence>
<dbReference type="CDD" id="cd08297">
    <property type="entry name" value="CAD3"/>
    <property type="match status" value="1"/>
</dbReference>
<evidence type="ECO:0000256" key="6">
    <source>
        <dbReference type="ARBA" id="ARBA00023027"/>
    </source>
</evidence>
<name>A0A6A6P8S2_9PEZI</name>
<dbReference type="EMBL" id="MU001673">
    <property type="protein sequence ID" value="KAF2460391.1"/>
    <property type="molecule type" value="Genomic_DNA"/>
</dbReference>
<dbReference type="SUPFAM" id="SSF51735">
    <property type="entry name" value="NAD(P)-binding Rossmann-fold domains"/>
    <property type="match status" value="1"/>
</dbReference>
<evidence type="ECO:0000256" key="4">
    <source>
        <dbReference type="ARBA" id="ARBA00022833"/>
    </source>
</evidence>
<dbReference type="GO" id="GO:0005737">
    <property type="term" value="C:cytoplasm"/>
    <property type="evidence" value="ECO:0007669"/>
    <property type="project" value="TreeGrafter"/>
</dbReference>
<evidence type="ECO:0000313" key="9">
    <source>
        <dbReference type="EMBL" id="KAF2460391.1"/>
    </source>
</evidence>
<evidence type="ECO:0000256" key="1">
    <source>
        <dbReference type="ARBA" id="ARBA00001947"/>
    </source>
</evidence>
<dbReference type="PANTHER" id="PTHR42940:SF2">
    <property type="entry name" value="DEHYDROGENASE FAMILY OXIDOREDUCTASE, PUTATIVE (JCVI)-RELATED"/>
    <property type="match status" value="1"/>
</dbReference>
<dbReference type="InterPro" id="IPR013154">
    <property type="entry name" value="ADH-like_N"/>
</dbReference>
<accession>A0A6A6P8S2</accession>
<dbReference type="InterPro" id="IPR013149">
    <property type="entry name" value="ADH-like_C"/>
</dbReference>
<dbReference type="SUPFAM" id="SSF50129">
    <property type="entry name" value="GroES-like"/>
    <property type="match status" value="1"/>
</dbReference>
<dbReference type="PANTHER" id="PTHR42940">
    <property type="entry name" value="ALCOHOL DEHYDROGENASE 1-RELATED"/>
    <property type="match status" value="1"/>
</dbReference>
<evidence type="ECO:0000256" key="3">
    <source>
        <dbReference type="ARBA" id="ARBA00022723"/>
    </source>
</evidence>
<comment type="similarity">
    <text evidence="2 7">Belongs to the zinc-containing alcohol dehydrogenase family.</text>
</comment>
<keyword evidence="5" id="KW-0560">Oxidoreductase</keyword>
<keyword evidence="10" id="KW-1185">Reference proteome</keyword>
<dbReference type="InterPro" id="IPR020843">
    <property type="entry name" value="ER"/>
</dbReference>
<feature type="domain" description="Enoyl reductase (ER)" evidence="8">
    <location>
        <begin position="15"/>
        <end position="342"/>
    </location>
</feature>
<evidence type="ECO:0000256" key="5">
    <source>
        <dbReference type="ARBA" id="ARBA00023002"/>
    </source>
</evidence>
<dbReference type="InterPro" id="IPR036291">
    <property type="entry name" value="NAD(P)-bd_dom_sf"/>
</dbReference>
<dbReference type="InterPro" id="IPR002328">
    <property type="entry name" value="ADH_Zn_CS"/>
</dbReference>
<dbReference type="Gene3D" id="3.40.50.720">
    <property type="entry name" value="NAD(P)-binding Rossmann-like Domain"/>
    <property type="match status" value="1"/>
</dbReference>
<evidence type="ECO:0000256" key="7">
    <source>
        <dbReference type="RuleBase" id="RU361277"/>
    </source>
</evidence>
<dbReference type="FunFam" id="3.40.50.720:FF:000039">
    <property type="entry name" value="Alcohol dehydrogenase AdhP"/>
    <property type="match status" value="1"/>
</dbReference>
<dbReference type="GO" id="GO:0008270">
    <property type="term" value="F:zinc ion binding"/>
    <property type="evidence" value="ECO:0007669"/>
    <property type="project" value="InterPro"/>
</dbReference>
<proteinExistence type="inferred from homology"/>
<keyword evidence="4 7" id="KW-0862">Zinc</keyword>
<dbReference type="GO" id="GO:0004022">
    <property type="term" value="F:alcohol dehydrogenase (NAD+) activity"/>
    <property type="evidence" value="ECO:0007669"/>
    <property type="project" value="TreeGrafter"/>
</dbReference>
<protein>
    <submittedName>
        <fullName evidence="9">Putative zinc-binding dehydrogenase family oxidoreductase</fullName>
    </submittedName>
</protein>